<comment type="caution">
    <text evidence="1">The sequence shown here is derived from an EMBL/GenBank/DDBJ whole genome shotgun (WGS) entry which is preliminary data.</text>
</comment>
<dbReference type="Proteomes" id="UP001187315">
    <property type="component" value="Unassembled WGS sequence"/>
</dbReference>
<evidence type="ECO:0000313" key="2">
    <source>
        <dbReference type="Proteomes" id="UP001187315"/>
    </source>
</evidence>
<reference evidence="1" key="1">
    <citation type="submission" date="2023-08" db="EMBL/GenBank/DDBJ databases">
        <title>Pelteobagrus vachellii genome.</title>
        <authorList>
            <person name="Liu H."/>
        </authorList>
    </citation>
    <scope>NUCLEOTIDE SEQUENCE</scope>
    <source>
        <strain evidence="1">PRFRI_2022a</strain>
        <tissue evidence="1">Muscle</tissue>
    </source>
</reference>
<keyword evidence="2" id="KW-1185">Reference proteome</keyword>
<gene>
    <name evidence="1" type="ORF">Q7C36_001954</name>
</gene>
<dbReference type="EMBL" id="JAVHJS010000002">
    <property type="protein sequence ID" value="KAK2865898.1"/>
    <property type="molecule type" value="Genomic_DNA"/>
</dbReference>
<name>A0AA88NS06_TACVA</name>
<sequence length="194" mass="21734">MAFLSDSCIEIISDDEYPGTSSQGLRTVEHRGSAQKPIAVVAPQLRPVLQTTQDADTSSNYDDYDDYDGVFEGVENNFIQAGGVFEGEENYIQTGDVFEGHENINIRDVDANVAGGDFEGQENFSIGDALQDFFRLRDIITENFEHVSIALQNASDSEYVHSVRNTLESLNWCVMVNNELLRHFYNRNGSEAFE</sequence>
<protein>
    <submittedName>
        <fullName evidence="1">Uncharacterized protein</fullName>
    </submittedName>
</protein>
<proteinExistence type="predicted"/>
<evidence type="ECO:0000313" key="1">
    <source>
        <dbReference type="EMBL" id="KAK2865898.1"/>
    </source>
</evidence>
<organism evidence="1 2">
    <name type="scientific">Tachysurus vachellii</name>
    <name type="common">Darkbarbel catfish</name>
    <name type="synonym">Pelteobagrus vachellii</name>
    <dbReference type="NCBI Taxonomy" id="175792"/>
    <lineage>
        <taxon>Eukaryota</taxon>
        <taxon>Metazoa</taxon>
        <taxon>Chordata</taxon>
        <taxon>Craniata</taxon>
        <taxon>Vertebrata</taxon>
        <taxon>Euteleostomi</taxon>
        <taxon>Actinopterygii</taxon>
        <taxon>Neopterygii</taxon>
        <taxon>Teleostei</taxon>
        <taxon>Ostariophysi</taxon>
        <taxon>Siluriformes</taxon>
        <taxon>Bagridae</taxon>
        <taxon>Tachysurus</taxon>
    </lineage>
</organism>
<dbReference type="AlphaFoldDB" id="A0AA88NS06"/>
<accession>A0AA88NS06</accession>